<dbReference type="GeneID" id="93359415"/>
<dbReference type="OrthoDB" id="6444254at2"/>
<comment type="caution">
    <text evidence="1">The sequence shown here is derived from an EMBL/GenBank/DDBJ whole genome shotgun (WGS) entry which is preliminary data.</text>
</comment>
<accession>A0A0A5SD54</accession>
<dbReference type="InterPro" id="IPR019693">
    <property type="entry name" value="Biofilm_formation_reg_YbaJ"/>
</dbReference>
<reference evidence="2" key="2">
    <citation type="submission" date="2023-02" db="EMBL/GenBank/DDBJ databases">
        <title>Detection, antimicrobial susceptibility and genomic characterization of NDM-producing species of Morganellaceae, Yersiniaceae, and Enterobacteriaceae other than Klebsiella.</title>
        <authorList>
            <person name="Camargo C.H."/>
            <person name="Sacchi C.T."/>
            <person name="Campos K.R."/>
        </authorList>
    </citation>
    <scope>NUCLEOTIDE SEQUENCE</scope>
    <source>
        <strain evidence="2">1189_21</strain>
    </source>
</reference>
<evidence type="ECO:0000313" key="3">
    <source>
        <dbReference type="Proteomes" id="UP000650477"/>
    </source>
</evidence>
<dbReference type="EMBL" id="JAPKIY010000014">
    <property type="protein sequence ID" value="MDS0898109.1"/>
    <property type="molecule type" value="Genomic_DNA"/>
</dbReference>
<dbReference type="RefSeq" id="WP_004236473.1">
    <property type="nucleotide sequence ID" value="NZ_ABGYJJ040000001.1"/>
</dbReference>
<dbReference type="AlphaFoldDB" id="A0A0A5SD54"/>
<dbReference type="STRING" id="582.AL531_11640"/>
<reference evidence="1" key="1">
    <citation type="submission" date="2017-12" db="EMBL/GenBank/DDBJ databases">
        <title>Genome sequencing and analysis.</title>
        <authorList>
            <person name="Huang Y.-T."/>
        </authorList>
    </citation>
    <scope>NUCLEOTIDE SEQUENCE</scope>
    <source>
        <strain evidence="1">VGH116</strain>
    </source>
</reference>
<dbReference type="Proteomes" id="UP001182247">
    <property type="component" value="Unassembled WGS sequence"/>
</dbReference>
<dbReference type="Proteomes" id="UP000650477">
    <property type="component" value="Unassembled WGS sequence"/>
</dbReference>
<evidence type="ECO:0000313" key="2">
    <source>
        <dbReference type="EMBL" id="MDS0898109.1"/>
    </source>
</evidence>
<sequence>MDEYSPRNYDIAVLKYLCDELCREGTQTLIRSNNYWVNDLASDSNLKLNELLGYIADVAWSFKIKHTQNKDLISFVDEYIDETYALFGQMEVSFNDVEEWKKMASLVSSMLTSEGHLVH</sequence>
<proteinExistence type="predicted"/>
<organism evidence="1 3">
    <name type="scientific">Morganella morganii</name>
    <name type="common">Proteus morganii</name>
    <dbReference type="NCBI Taxonomy" id="582"/>
    <lineage>
        <taxon>Bacteria</taxon>
        <taxon>Pseudomonadati</taxon>
        <taxon>Pseudomonadota</taxon>
        <taxon>Gammaproteobacteria</taxon>
        <taxon>Enterobacterales</taxon>
        <taxon>Morganellaceae</taxon>
        <taxon>Morganella</taxon>
    </lineage>
</organism>
<dbReference type="Pfam" id="PF10757">
    <property type="entry name" value="YbaJ"/>
    <property type="match status" value="1"/>
</dbReference>
<gene>
    <name evidence="2" type="primary">tomB</name>
    <name evidence="1" type="ORF">CYG68_08400</name>
    <name evidence="2" type="ORF">OSC06_09020</name>
</gene>
<dbReference type="NCBIfam" id="NF007948">
    <property type="entry name" value="PRK10667.1"/>
    <property type="match status" value="1"/>
</dbReference>
<protein>
    <submittedName>
        <fullName evidence="2">Hha toxicity modulator TomB</fullName>
    </submittedName>
</protein>
<dbReference type="EMBL" id="PKLF01000006">
    <property type="protein sequence ID" value="MBE8612441.1"/>
    <property type="molecule type" value="Genomic_DNA"/>
</dbReference>
<name>A0A0A5SD54_MORMO</name>
<evidence type="ECO:0000313" key="1">
    <source>
        <dbReference type="EMBL" id="MBE8612441.1"/>
    </source>
</evidence>